<evidence type="ECO:0000256" key="4">
    <source>
        <dbReference type="ARBA" id="ARBA00022741"/>
    </source>
</evidence>
<dbReference type="PANTHER" id="PTHR23135:SF4">
    <property type="entry name" value="UDP-N-ACETYLMURAMOYL-L-ALANYL-D-GLUTAMATE--2,6-DIAMINOPIMELATE LIGASE MURE HOMOLOG, CHLOROPLASTIC"/>
    <property type="match status" value="1"/>
</dbReference>
<dbReference type="GO" id="GO:0008360">
    <property type="term" value="P:regulation of cell shape"/>
    <property type="evidence" value="ECO:0007669"/>
    <property type="project" value="UniProtKB-KW"/>
</dbReference>
<keyword evidence="7 8" id="KW-0133">Cell shape</keyword>
<dbReference type="Proteomes" id="UP000001338">
    <property type="component" value="Unassembled WGS sequence"/>
</dbReference>
<reference evidence="11 12" key="1">
    <citation type="submission" date="2012-10" db="EMBL/GenBank/DDBJ databases">
        <authorList>
            <person name="Harkins D.M."/>
            <person name="Durkin A.S."/>
            <person name="Brinkac L.M."/>
            <person name="Haft D.H."/>
            <person name="Selengut J.D."/>
            <person name="Sanka R."/>
            <person name="DePew J."/>
            <person name="Purushe J."/>
            <person name="Whelen A.C."/>
            <person name="Vinetz J.M."/>
            <person name="Sutton G.G."/>
            <person name="Nierman W.C."/>
            <person name="Fouts D.E."/>
        </authorList>
    </citation>
    <scope>NUCLEOTIDE SEQUENCE [LARGE SCALE GENOMIC DNA]</scope>
    <source>
        <strain evidence="11 12">2006001853</strain>
    </source>
</reference>
<keyword evidence="5 7" id="KW-0067">ATP-binding</keyword>
<dbReference type="InterPro" id="IPR036565">
    <property type="entry name" value="Mur-like_cat_sf"/>
</dbReference>
<feature type="binding site" evidence="7">
    <location>
        <position position="407"/>
    </location>
    <ligand>
        <name>meso-2,6-diaminopimelate</name>
        <dbReference type="ChEBI" id="CHEBI:57791"/>
    </ligand>
</feature>
<keyword evidence="7 8" id="KW-0573">Peptidoglycan synthesis</keyword>
<dbReference type="GO" id="GO:0008765">
    <property type="term" value="F:UDP-N-acetylmuramoylalanyl-D-glutamate-2,6-diaminopimelate ligase activity"/>
    <property type="evidence" value="ECO:0007669"/>
    <property type="project" value="UniProtKB-UniRule"/>
</dbReference>
<dbReference type="EC" id="6.3.2.13" evidence="7"/>
<dbReference type="NCBIfam" id="TIGR01085">
    <property type="entry name" value="murE"/>
    <property type="match status" value="1"/>
</dbReference>
<keyword evidence="7" id="KW-0460">Magnesium</keyword>
<gene>
    <name evidence="7 11" type="primary">murE</name>
    <name evidence="11" type="ORF">LEP1GSC036_4129</name>
</gene>
<feature type="binding site" evidence="7">
    <location>
        <begin position="431"/>
        <end position="434"/>
    </location>
    <ligand>
        <name>meso-2,6-diaminopimelate</name>
        <dbReference type="ChEBI" id="CHEBI:57791"/>
    </ligand>
</feature>
<dbReference type="HAMAP" id="MF_00208">
    <property type="entry name" value="MurE"/>
    <property type="match status" value="1"/>
</dbReference>
<comment type="catalytic activity">
    <reaction evidence="7">
        <text>UDP-N-acetyl-alpha-D-muramoyl-L-alanyl-D-glutamate + meso-2,6-diaminopimelate + ATP = UDP-N-acetyl-alpha-D-muramoyl-L-alanyl-gamma-D-glutamyl-meso-2,6-diaminopimelate + ADP + phosphate + H(+)</text>
        <dbReference type="Rhea" id="RHEA:23676"/>
        <dbReference type="ChEBI" id="CHEBI:15378"/>
        <dbReference type="ChEBI" id="CHEBI:30616"/>
        <dbReference type="ChEBI" id="CHEBI:43474"/>
        <dbReference type="ChEBI" id="CHEBI:57791"/>
        <dbReference type="ChEBI" id="CHEBI:83900"/>
        <dbReference type="ChEBI" id="CHEBI:83905"/>
        <dbReference type="ChEBI" id="CHEBI:456216"/>
        <dbReference type="EC" id="6.3.2.13"/>
    </reaction>
</comment>
<feature type="domain" description="Mur ligase C-terminal" evidence="9">
    <location>
        <begin position="357"/>
        <end position="485"/>
    </location>
</feature>
<protein>
    <recommendedName>
        <fullName evidence="7">UDP-N-acetylmuramoyl-L-alanyl-D-glutamate--2,6-diaminopimelate ligase</fullName>
        <ecNumber evidence="7">6.3.2.13</ecNumber>
    </recommendedName>
    <alternativeName>
        <fullName evidence="7">Meso-A2pm-adding enzyme</fullName>
    </alternativeName>
    <alternativeName>
        <fullName evidence="7">Meso-diaminopimelate-adding enzyme</fullName>
    </alternativeName>
    <alternativeName>
        <fullName evidence="7">UDP-MurNAc-L-Ala-D-Glu:meso-diaminopimelate ligase</fullName>
    </alternativeName>
    <alternativeName>
        <fullName evidence="7">UDP-MurNAc-tripeptide synthetase</fullName>
    </alternativeName>
    <alternativeName>
        <fullName evidence="7">UDP-N-acetylmuramyl-tripeptide synthetase</fullName>
    </alternativeName>
</protein>
<dbReference type="SUPFAM" id="SSF53244">
    <property type="entry name" value="MurD-like peptide ligases, peptide-binding domain"/>
    <property type="match status" value="1"/>
</dbReference>
<dbReference type="InterPro" id="IPR036615">
    <property type="entry name" value="Mur_ligase_C_dom_sf"/>
</dbReference>
<evidence type="ECO:0000256" key="1">
    <source>
        <dbReference type="ARBA" id="ARBA00005898"/>
    </source>
</evidence>
<dbReference type="NCBIfam" id="NF001126">
    <property type="entry name" value="PRK00139.1-4"/>
    <property type="match status" value="1"/>
</dbReference>
<evidence type="ECO:0000313" key="11">
    <source>
        <dbReference type="EMBL" id="EKR65629.1"/>
    </source>
</evidence>
<evidence type="ECO:0000313" key="12">
    <source>
        <dbReference type="Proteomes" id="UP000001338"/>
    </source>
</evidence>
<evidence type="ECO:0000259" key="9">
    <source>
        <dbReference type="Pfam" id="PF02875"/>
    </source>
</evidence>
<comment type="subcellular location">
    <subcellularLocation>
        <location evidence="7 8">Cytoplasm</location>
    </subcellularLocation>
</comment>
<dbReference type="AlphaFoldDB" id="A0A828Z2V4"/>
<comment type="caution">
    <text evidence="11">The sequence shown here is derived from an EMBL/GenBank/DDBJ whole genome shotgun (WGS) entry which is preliminary data.</text>
</comment>
<evidence type="ECO:0000256" key="2">
    <source>
        <dbReference type="ARBA" id="ARBA00022598"/>
    </source>
</evidence>
<dbReference type="InterPro" id="IPR005761">
    <property type="entry name" value="UDP-N-AcMur-Glu-dNH2Pim_ligase"/>
</dbReference>
<organism evidence="11 12">
    <name type="scientific">Leptospira weilii str. 2006001853</name>
    <dbReference type="NCBI Taxonomy" id="1001589"/>
    <lineage>
        <taxon>Bacteria</taxon>
        <taxon>Pseudomonadati</taxon>
        <taxon>Spirochaetota</taxon>
        <taxon>Spirochaetia</taxon>
        <taxon>Leptospirales</taxon>
        <taxon>Leptospiraceae</taxon>
        <taxon>Leptospira</taxon>
    </lineage>
</organism>
<keyword evidence="3 7" id="KW-0132">Cell division</keyword>
<keyword evidence="2 7" id="KW-0436">Ligase</keyword>
<feature type="binding site" evidence="7">
    <location>
        <position position="483"/>
    </location>
    <ligand>
        <name>meso-2,6-diaminopimelate</name>
        <dbReference type="ChEBI" id="CHEBI:57791"/>
    </ligand>
</feature>
<comment type="cofactor">
    <cofactor evidence="7">
        <name>Mg(2+)</name>
        <dbReference type="ChEBI" id="CHEBI:18420"/>
    </cofactor>
</comment>
<evidence type="ECO:0000256" key="5">
    <source>
        <dbReference type="ARBA" id="ARBA00022840"/>
    </source>
</evidence>
<comment type="similarity">
    <text evidence="1 7">Belongs to the MurCDEF family. MurE subfamily.</text>
</comment>
<comment type="pathway">
    <text evidence="7 8">Cell wall biogenesis; peptidoglycan biosynthesis.</text>
</comment>
<feature type="binding site" evidence="7">
    <location>
        <begin position="172"/>
        <end position="173"/>
    </location>
    <ligand>
        <name>UDP-N-acetyl-alpha-D-muramoyl-L-alanyl-D-glutamate</name>
        <dbReference type="ChEBI" id="CHEBI:83900"/>
    </ligand>
</feature>
<accession>A0A828Z2V4</accession>
<evidence type="ECO:0000256" key="6">
    <source>
        <dbReference type="ARBA" id="ARBA00023306"/>
    </source>
</evidence>
<dbReference type="Pfam" id="PF02875">
    <property type="entry name" value="Mur_ligase_C"/>
    <property type="match status" value="1"/>
</dbReference>
<feature type="binding site" evidence="7">
    <location>
        <position position="207"/>
    </location>
    <ligand>
        <name>UDP-N-acetyl-alpha-D-muramoyl-L-alanyl-D-glutamate</name>
        <dbReference type="ChEBI" id="CHEBI:83900"/>
    </ligand>
</feature>
<dbReference type="PANTHER" id="PTHR23135">
    <property type="entry name" value="MUR LIGASE FAMILY MEMBER"/>
    <property type="match status" value="1"/>
</dbReference>
<feature type="binding site" evidence="7">
    <location>
        <begin position="130"/>
        <end position="136"/>
    </location>
    <ligand>
        <name>ATP</name>
        <dbReference type="ChEBI" id="CHEBI:30616"/>
    </ligand>
</feature>
<keyword evidence="7" id="KW-0963">Cytoplasm</keyword>
<keyword evidence="7 8" id="KW-0961">Cell wall biogenesis/degradation</keyword>
<dbReference type="SUPFAM" id="SSF53623">
    <property type="entry name" value="MurD-like peptide ligases, catalytic domain"/>
    <property type="match status" value="1"/>
</dbReference>
<dbReference type="GO" id="GO:0071555">
    <property type="term" value="P:cell wall organization"/>
    <property type="evidence" value="ECO:0007669"/>
    <property type="project" value="UniProtKB-KW"/>
</dbReference>
<dbReference type="GO" id="GO:0009252">
    <property type="term" value="P:peptidoglycan biosynthetic process"/>
    <property type="evidence" value="ECO:0007669"/>
    <property type="project" value="UniProtKB-UniRule"/>
</dbReference>
<feature type="modified residue" description="N6-carboxylysine" evidence="7">
    <location>
        <position position="239"/>
    </location>
</feature>
<dbReference type="GO" id="GO:0005524">
    <property type="term" value="F:ATP binding"/>
    <property type="evidence" value="ECO:0007669"/>
    <property type="project" value="UniProtKB-UniRule"/>
</dbReference>
<comment type="PTM">
    <text evidence="7">Carboxylation is probably crucial for Mg(2+) binding and, consequently, for the gamma-phosphate positioning of ATP.</text>
</comment>
<dbReference type="RefSeq" id="WP_004498972.1">
    <property type="nucleotide sequence ID" value="NZ_AFLV02000015.1"/>
</dbReference>
<keyword evidence="6 7" id="KW-0131">Cell cycle</keyword>
<dbReference type="UniPathway" id="UPA00219"/>
<dbReference type="GO" id="GO:0000287">
    <property type="term" value="F:magnesium ion binding"/>
    <property type="evidence" value="ECO:0007669"/>
    <property type="project" value="UniProtKB-UniRule"/>
</dbReference>
<dbReference type="EMBL" id="AFLV02000015">
    <property type="protein sequence ID" value="EKR65629.1"/>
    <property type="molecule type" value="Genomic_DNA"/>
</dbReference>
<comment type="caution">
    <text evidence="7">Lacks conserved residue(s) required for the propagation of feature annotation.</text>
</comment>
<name>A0A828Z2V4_9LEPT</name>
<feature type="binding site" evidence="7">
    <location>
        <position position="487"/>
    </location>
    <ligand>
        <name>meso-2,6-diaminopimelate</name>
        <dbReference type="ChEBI" id="CHEBI:57791"/>
    </ligand>
</feature>
<keyword evidence="4 7" id="KW-0547">Nucleotide-binding</keyword>
<dbReference type="Gene3D" id="3.90.190.20">
    <property type="entry name" value="Mur ligase, C-terminal domain"/>
    <property type="match status" value="1"/>
</dbReference>
<evidence type="ECO:0000259" key="10">
    <source>
        <dbReference type="Pfam" id="PF08245"/>
    </source>
</evidence>
<dbReference type="GO" id="GO:0005737">
    <property type="term" value="C:cytoplasm"/>
    <property type="evidence" value="ECO:0007669"/>
    <property type="project" value="UniProtKB-SubCell"/>
</dbReference>
<dbReference type="GO" id="GO:0051301">
    <property type="term" value="P:cell division"/>
    <property type="evidence" value="ECO:0007669"/>
    <property type="project" value="UniProtKB-KW"/>
</dbReference>
<dbReference type="Pfam" id="PF08245">
    <property type="entry name" value="Mur_ligase_M"/>
    <property type="match status" value="1"/>
</dbReference>
<feature type="domain" description="Mur ligase central" evidence="10">
    <location>
        <begin position="128"/>
        <end position="333"/>
    </location>
</feature>
<evidence type="ECO:0000256" key="3">
    <source>
        <dbReference type="ARBA" id="ARBA00022618"/>
    </source>
</evidence>
<evidence type="ECO:0000256" key="7">
    <source>
        <dbReference type="HAMAP-Rule" id="MF_00208"/>
    </source>
</evidence>
<feature type="binding site" evidence="7">
    <location>
        <position position="38"/>
    </location>
    <ligand>
        <name>UDP-N-acetyl-alpha-D-muramoyl-L-alanyl-D-glutamate</name>
        <dbReference type="ChEBI" id="CHEBI:83900"/>
    </ligand>
</feature>
<dbReference type="Gene3D" id="3.40.1190.10">
    <property type="entry name" value="Mur-like, catalytic domain"/>
    <property type="match status" value="1"/>
</dbReference>
<sequence>MKMKLTNLLHEFPELELKFLPEEKDAASIEVEYIQSDSRRANEHDIFCVSDSIGLKKEEFIANTKASLILLRAGSNATTSLNENSTASFKIPSSKIVLECEIDPEQLQGRIASFLLGHPSRDLEIVAVTGTNGKTSLTNILFALAKDQGRSCGLIGTIGVKFGDRLIDTGYTTPDASSLNLVLKQMKDEGVTTVFMEASSHGLKLGRIGGISLKAGVFTNLTQDHLDFHSDMEDYFKSKFRLFEILDVSKSPFAVLDYASPGGNELYQKIRNNFPDLPVKALDGIEGECKVSDISLTLQGTSYVLSLSGNRRQTISTNLLGSFNVRNTALAFLTGLDLGLDQERMLSSLKEIPQIPGRFQIVYSKDRSRMAVVDYAHTPDALENIIRSVRNSRPKRLITLFGCGGDRDRTKRPKMARIAEELSDQVILTSDNPRTEKPETILDEIQSGFSPGFTPLLREVDRARAISKGVAVLPEGGCLLVAGKGHEEYQIIGKEKRHFSDVEEVRKAFGLF</sequence>
<feature type="binding site" evidence="7">
    <location>
        <position position="199"/>
    </location>
    <ligand>
        <name>UDP-N-acetyl-alpha-D-muramoyl-L-alanyl-D-glutamate</name>
        <dbReference type="ChEBI" id="CHEBI:83900"/>
    </ligand>
</feature>
<comment type="function">
    <text evidence="7">Catalyzes the addition of meso-diaminopimelic acid to the nucleotide precursor UDP-N-acetylmuramoyl-L-alanyl-D-glutamate (UMAG) in the biosynthesis of bacterial cell-wall peptidoglycan.</text>
</comment>
<feature type="short sequence motif" description="Meso-diaminopimelate recognition motif" evidence="7">
    <location>
        <begin position="431"/>
        <end position="434"/>
    </location>
</feature>
<proteinExistence type="inferred from homology"/>
<dbReference type="InterPro" id="IPR013221">
    <property type="entry name" value="Mur_ligase_cen"/>
</dbReference>
<evidence type="ECO:0000256" key="8">
    <source>
        <dbReference type="RuleBase" id="RU004135"/>
    </source>
</evidence>
<dbReference type="InterPro" id="IPR004101">
    <property type="entry name" value="Mur_ligase_C"/>
</dbReference>